<protein>
    <submittedName>
        <fullName evidence="1">Uncharacterized protein</fullName>
    </submittedName>
</protein>
<sequence length="72" mass="7978">MTRTQFIVAMAVEIGVAGNLPARRAVPLASAAYRAFEEGCEVEFGDPGFAWDEDAARIVAREYEINHWEMCA</sequence>
<comment type="caution">
    <text evidence="1">The sequence shown here is derived from an EMBL/GenBank/DDBJ whole genome shotgun (WGS) entry which is preliminary data.</text>
</comment>
<dbReference type="Proteomes" id="UP001549145">
    <property type="component" value="Unassembled WGS sequence"/>
</dbReference>
<accession>A0ABV2L1J9</accession>
<proteinExistence type="predicted"/>
<organism evidence="1 2">
    <name type="scientific">Methylobacterium goesingense</name>
    <dbReference type="NCBI Taxonomy" id="243690"/>
    <lineage>
        <taxon>Bacteria</taxon>
        <taxon>Pseudomonadati</taxon>
        <taxon>Pseudomonadota</taxon>
        <taxon>Alphaproteobacteria</taxon>
        <taxon>Hyphomicrobiales</taxon>
        <taxon>Methylobacteriaceae</taxon>
        <taxon>Methylobacterium</taxon>
    </lineage>
</organism>
<evidence type="ECO:0000313" key="1">
    <source>
        <dbReference type="EMBL" id="MET3691716.1"/>
    </source>
</evidence>
<gene>
    <name evidence="1" type="ORF">ABID43_001241</name>
</gene>
<keyword evidence="2" id="KW-1185">Reference proteome</keyword>
<dbReference type="RefSeq" id="WP_238276937.1">
    <property type="nucleotide sequence ID" value="NZ_BPQL01000019.1"/>
</dbReference>
<dbReference type="EMBL" id="JBEPMM010000002">
    <property type="protein sequence ID" value="MET3691716.1"/>
    <property type="molecule type" value="Genomic_DNA"/>
</dbReference>
<evidence type="ECO:0000313" key="2">
    <source>
        <dbReference type="Proteomes" id="UP001549145"/>
    </source>
</evidence>
<reference evidence="1 2" key="1">
    <citation type="submission" date="2024-06" db="EMBL/GenBank/DDBJ databases">
        <title>Genomic Encyclopedia of Type Strains, Phase IV (KMG-IV): sequencing the most valuable type-strain genomes for metagenomic binning, comparative biology and taxonomic classification.</title>
        <authorList>
            <person name="Goeker M."/>
        </authorList>
    </citation>
    <scope>NUCLEOTIDE SEQUENCE [LARGE SCALE GENOMIC DNA]</scope>
    <source>
        <strain evidence="1 2">DSM 21331</strain>
    </source>
</reference>
<name>A0ABV2L1J9_9HYPH</name>